<evidence type="ECO:0000259" key="1">
    <source>
        <dbReference type="Pfam" id="PF00582"/>
    </source>
</evidence>
<gene>
    <name evidence="2" type="ORF">KDK_01400</name>
</gene>
<accession>A0A402AB45</accession>
<dbReference type="SUPFAM" id="SSF52402">
    <property type="entry name" value="Adenine nucleotide alpha hydrolases-like"/>
    <property type="match status" value="1"/>
</dbReference>
<dbReference type="OrthoDB" id="160226at2"/>
<sequence>MRRLLLPFTHGIDGTAIEYALIFARQTQSTLVVGSWLAHPTLGKPGRPLLGHIEQSKDFLALTGYKAKRFHVPVEPVELYSVDSAKSMQVLAREMDCDAILLFMRKDKVLLISKEEMQQLLRNSHTPLLIVRLPGRYPAWQKFKAWSIAWLQRMHRSTRERPVLMPHSY</sequence>
<keyword evidence="3" id="KW-1185">Reference proteome</keyword>
<dbReference type="InterPro" id="IPR006016">
    <property type="entry name" value="UspA"/>
</dbReference>
<evidence type="ECO:0000313" key="3">
    <source>
        <dbReference type="Proteomes" id="UP000287188"/>
    </source>
</evidence>
<dbReference type="EMBL" id="BIFS01000001">
    <property type="protein sequence ID" value="GCE16340.1"/>
    <property type="molecule type" value="Genomic_DNA"/>
</dbReference>
<feature type="domain" description="UspA" evidence="1">
    <location>
        <begin position="14"/>
        <end position="132"/>
    </location>
</feature>
<dbReference type="AlphaFoldDB" id="A0A402AB45"/>
<comment type="caution">
    <text evidence="2">The sequence shown here is derived from an EMBL/GenBank/DDBJ whole genome shotgun (WGS) entry which is preliminary data.</text>
</comment>
<reference evidence="3" key="1">
    <citation type="submission" date="2018-12" db="EMBL/GenBank/DDBJ databases">
        <title>Tengunoibacter tsumagoiensis gen. nov., sp. nov., Dictyobacter kobayashii sp. nov., D. alpinus sp. nov., and D. joshuensis sp. nov. and description of Dictyobacteraceae fam. nov. within the order Ktedonobacterales isolated from Tengu-no-mugimeshi.</title>
        <authorList>
            <person name="Wang C.M."/>
            <person name="Zheng Y."/>
            <person name="Sakai Y."/>
            <person name="Toyoda A."/>
            <person name="Minakuchi Y."/>
            <person name="Abe K."/>
            <person name="Yokota A."/>
            <person name="Yabe S."/>
        </authorList>
    </citation>
    <scope>NUCLEOTIDE SEQUENCE [LARGE SCALE GENOMIC DNA]</scope>
    <source>
        <strain evidence="3">Uno11</strain>
    </source>
</reference>
<proteinExistence type="predicted"/>
<dbReference type="RefSeq" id="WP_126548251.1">
    <property type="nucleotide sequence ID" value="NZ_BIFS01000001.1"/>
</dbReference>
<name>A0A402AB45_9CHLR</name>
<protein>
    <recommendedName>
        <fullName evidence="1">UspA domain-containing protein</fullName>
    </recommendedName>
</protein>
<organism evidence="2 3">
    <name type="scientific">Dictyobacter kobayashii</name>
    <dbReference type="NCBI Taxonomy" id="2014872"/>
    <lineage>
        <taxon>Bacteria</taxon>
        <taxon>Bacillati</taxon>
        <taxon>Chloroflexota</taxon>
        <taxon>Ktedonobacteria</taxon>
        <taxon>Ktedonobacterales</taxon>
        <taxon>Dictyobacteraceae</taxon>
        <taxon>Dictyobacter</taxon>
    </lineage>
</organism>
<dbReference type="Pfam" id="PF00582">
    <property type="entry name" value="Usp"/>
    <property type="match status" value="1"/>
</dbReference>
<dbReference type="Proteomes" id="UP000287188">
    <property type="component" value="Unassembled WGS sequence"/>
</dbReference>
<evidence type="ECO:0000313" key="2">
    <source>
        <dbReference type="EMBL" id="GCE16340.1"/>
    </source>
</evidence>